<sequence>MSGRPFKIGVAGTHSTGKSTFIGKVRSALEGKGLKVVGVDDLAKRAHGFGFPILTEHTFESTLWIMAECMRQEAEASLRADVILVDRPVPDALGYLLAALEVSGRTQDPRRIEQLTAIARAHARDYDFLTVTVLDPDIALGEGRDTDARFRFAAAKHMTTIMADFAPTVRRMTSSNSNEIVADVLQAISARSISSIRSA</sequence>
<dbReference type="Proteomes" id="UP000216442">
    <property type="component" value="Unassembled WGS sequence"/>
</dbReference>
<comment type="caution">
    <text evidence="1">The sequence shown here is derived from an EMBL/GenBank/DDBJ whole genome shotgun (WGS) entry which is preliminary data.</text>
</comment>
<dbReference type="RefSeq" id="WP_095494958.1">
    <property type="nucleotide sequence ID" value="NZ_NPKJ01000064.1"/>
</dbReference>
<dbReference type="EMBL" id="NPKJ01000064">
    <property type="protein sequence ID" value="PAQ06725.1"/>
    <property type="molecule type" value="Genomic_DNA"/>
</dbReference>
<name>A0A271LH75_9HYPH</name>
<dbReference type="OrthoDB" id="8116259at2"/>
<gene>
    <name evidence="1" type="ORF">CIT26_24405</name>
</gene>
<dbReference type="SUPFAM" id="SSF52540">
    <property type="entry name" value="P-loop containing nucleoside triphosphate hydrolases"/>
    <property type="match status" value="1"/>
</dbReference>
<dbReference type="InterPro" id="IPR027417">
    <property type="entry name" value="P-loop_NTPase"/>
</dbReference>
<dbReference type="AlphaFoldDB" id="A0A271LH75"/>
<evidence type="ECO:0000313" key="2">
    <source>
        <dbReference type="Proteomes" id="UP000216442"/>
    </source>
</evidence>
<dbReference type="Gene3D" id="3.40.50.300">
    <property type="entry name" value="P-loop containing nucleotide triphosphate hydrolases"/>
    <property type="match status" value="1"/>
</dbReference>
<proteinExistence type="predicted"/>
<protein>
    <submittedName>
        <fullName evidence="1">Uncharacterized protein</fullName>
    </submittedName>
</protein>
<organism evidence="1 2">
    <name type="scientific">Mesorhizobium temperatum</name>
    <dbReference type="NCBI Taxonomy" id="241416"/>
    <lineage>
        <taxon>Bacteria</taxon>
        <taxon>Pseudomonadati</taxon>
        <taxon>Pseudomonadota</taxon>
        <taxon>Alphaproteobacteria</taxon>
        <taxon>Hyphomicrobiales</taxon>
        <taxon>Phyllobacteriaceae</taxon>
        <taxon>Mesorhizobium</taxon>
    </lineage>
</organism>
<reference evidence="1 2" key="1">
    <citation type="submission" date="2017-08" db="EMBL/GenBank/DDBJ databases">
        <title>Mesorhizobium wenxinae sp. nov., a novel rhizobial species isolated from root nodules of chickpea (Cicer arietinum L.).</title>
        <authorList>
            <person name="Zhang J."/>
        </authorList>
    </citation>
    <scope>NUCLEOTIDE SEQUENCE [LARGE SCALE GENOMIC DNA]</scope>
    <source>
        <strain evidence="1 2">SDW018</strain>
    </source>
</reference>
<evidence type="ECO:0000313" key="1">
    <source>
        <dbReference type="EMBL" id="PAQ06725.1"/>
    </source>
</evidence>
<keyword evidence="2" id="KW-1185">Reference proteome</keyword>
<accession>A0A271LH75</accession>